<organism evidence="1 2">
    <name type="scientific">Aquibacillus koreensis</name>
    <dbReference type="NCBI Taxonomy" id="279446"/>
    <lineage>
        <taxon>Bacteria</taxon>
        <taxon>Bacillati</taxon>
        <taxon>Bacillota</taxon>
        <taxon>Bacilli</taxon>
        <taxon>Bacillales</taxon>
        <taxon>Bacillaceae</taxon>
        <taxon>Aquibacillus</taxon>
    </lineage>
</organism>
<evidence type="ECO:0000313" key="2">
    <source>
        <dbReference type="Proteomes" id="UP001145072"/>
    </source>
</evidence>
<proteinExistence type="predicted"/>
<evidence type="ECO:0000313" key="1">
    <source>
        <dbReference type="EMBL" id="MDC3419840.1"/>
    </source>
</evidence>
<name>A0A9X3WHI8_9BACI</name>
<dbReference type="AlphaFoldDB" id="A0A9X3WHI8"/>
<comment type="caution">
    <text evidence="1">The sequence shown here is derived from an EMBL/GenBank/DDBJ whole genome shotgun (WGS) entry which is preliminary data.</text>
</comment>
<keyword evidence="2" id="KW-1185">Reference proteome</keyword>
<dbReference type="RefSeq" id="WP_259866518.1">
    <property type="nucleotide sequence ID" value="NZ_JAMQJZ010000003.1"/>
</dbReference>
<accession>A0A9X3WHI8</accession>
<protein>
    <submittedName>
        <fullName evidence="1">Uncharacterized protein</fullName>
    </submittedName>
</protein>
<dbReference type="EMBL" id="JAMQJZ010000003">
    <property type="protein sequence ID" value="MDC3419840.1"/>
    <property type="molecule type" value="Genomic_DNA"/>
</dbReference>
<gene>
    <name evidence="1" type="ORF">NC661_05590</name>
</gene>
<reference evidence="1" key="1">
    <citation type="submission" date="2022-06" db="EMBL/GenBank/DDBJ databases">
        <title>Aquibacillus sp. a new bacterium isolated from soil saline samples.</title>
        <authorList>
            <person name="Galisteo C."/>
            <person name="De La Haba R."/>
            <person name="Sanchez-Porro C."/>
            <person name="Ventosa A."/>
        </authorList>
    </citation>
    <scope>NUCLEOTIDE SEQUENCE</scope>
    <source>
        <strain evidence="1">JCM 12387</strain>
    </source>
</reference>
<sequence>MTALLSITTVYYVFRYVLVLELKVLSIMDDKVDMKRLELYFAIFESLFAWKINGSV</sequence>
<dbReference type="Proteomes" id="UP001145072">
    <property type="component" value="Unassembled WGS sequence"/>
</dbReference>